<accession>A0ABN4ABH0</accession>
<proteinExistence type="predicted"/>
<evidence type="ECO:0000313" key="2">
    <source>
        <dbReference type="Proteomes" id="UP000007878"/>
    </source>
</evidence>
<dbReference type="Proteomes" id="UP000007878">
    <property type="component" value="Chromosome"/>
</dbReference>
<keyword evidence="2" id="KW-1185">Reference proteome</keyword>
<evidence type="ECO:0000313" key="1">
    <source>
        <dbReference type="EMBL" id="AFB21314.1"/>
    </source>
</evidence>
<organism evidence="1 2">
    <name type="scientific">Rickettsia canadensis str. CA410</name>
    <dbReference type="NCBI Taxonomy" id="1105107"/>
    <lineage>
        <taxon>Bacteria</taxon>
        <taxon>Pseudomonadati</taxon>
        <taxon>Pseudomonadota</taxon>
        <taxon>Alphaproteobacteria</taxon>
        <taxon>Rickettsiales</taxon>
        <taxon>Rickettsiaceae</taxon>
        <taxon>Rickettsieae</taxon>
        <taxon>Rickettsia</taxon>
        <taxon>belli group</taxon>
    </lineage>
</organism>
<name>A0ABN4ABH0_RICCA</name>
<dbReference type="EMBL" id="CP003304">
    <property type="protein sequence ID" value="AFB21314.1"/>
    <property type="molecule type" value="Genomic_DNA"/>
</dbReference>
<protein>
    <submittedName>
        <fullName evidence="1">Uncharacterized protein</fullName>
    </submittedName>
</protein>
<reference evidence="2" key="1">
    <citation type="submission" date="2012-02" db="EMBL/GenBank/DDBJ databases">
        <title>Complete genome sequence of Rickettsia parkeri strain Portsmouth.</title>
        <authorList>
            <person name="Johnson S.L."/>
            <person name="Munk A.C."/>
            <person name="Han S."/>
            <person name="Bruce D.C."/>
            <person name="Dasch G.A."/>
        </authorList>
    </citation>
    <scope>NUCLEOTIDE SEQUENCE [LARGE SCALE GENOMIC DNA]</scope>
    <source>
        <strain evidence="2">CA410</strain>
    </source>
</reference>
<sequence>MWEQQVLTDKASVLKLEHQSIILAILLLQPNK</sequence>
<gene>
    <name evidence="1" type="ORF">RCA_03775</name>
</gene>